<evidence type="ECO:0000313" key="4">
    <source>
        <dbReference type="Proteomes" id="UP000694308"/>
    </source>
</evidence>
<dbReference type="NCBIfam" id="TIGR01891">
    <property type="entry name" value="amidohydrolases"/>
    <property type="match status" value="1"/>
</dbReference>
<keyword evidence="1" id="KW-0378">Hydrolase</keyword>
<proteinExistence type="predicted"/>
<dbReference type="CDD" id="cd03886">
    <property type="entry name" value="M20_Acy1"/>
    <property type="match status" value="1"/>
</dbReference>
<evidence type="ECO:0000259" key="2">
    <source>
        <dbReference type="Pfam" id="PF07687"/>
    </source>
</evidence>
<dbReference type="RefSeq" id="WP_218323055.1">
    <property type="nucleotide sequence ID" value="NZ_JAEEGC010000147.1"/>
</dbReference>
<dbReference type="InterPro" id="IPR011650">
    <property type="entry name" value="Peptidase_M20_dimer"/>
</dbReference>
<protein>
    <submittedName>
        <fullName evidence="3">Amidohydrolase</fullName>
    </submittedName>
</protein>
<name>A0A949U260_9CLOT</name>
<feature type="domain" description="Peptidase M20 dimerisation" evidence="2">
    <location>
        <begin position="187"/>
        <end position="281"/>
    </location>
</feature>
<dbReference type="InterPro" id="IPR002933">
    <property type="entry name" value="Peptidase_M20"/>
</dbReference>
<sequence>MDRYYEKALEINKELIINRRTLHNYAEIGFDLPQTTAFVMKKLTEYGLTPSLVGKAGVSCTLGHPGKTILLRADMDALPMVEKTGLDFAAPNGNCHSCGHDCHTAMLLGAAKLLKQNEDNLKGTVKFMFQPAEELLAGANDMIAAGILENPKVDTALGIHVKVGYETFDVGSVTYAKGTALYSGDAVRITIKGKNAHGSTPEKGIDAINIAAHVVISLQEIISREIPCTEHAVLIVGKIQGGDTVNTLAGSAVIEASIRATTQEMRDFLKKRVKEISENVAATFRGQAIVEFVYGIGPLYNNPSFSDEIAGYCKKILAAEKVKEIPTACGTEDFTSIAELVPSVMLNLGAGSLEDGHICSMHNPGMIVDEKVLPLGAALYAYCAAQYLENNQC</sequence>
<accession>A0A949U260</accession>
<dbReference type="InterPro" id="IPR017439">
    <property type="entry name" value="Amidohydrolase"/>
</dbReference>
<reference evidence="3" key="1">
    <citation type="submission" date="2020-12" db="EMBL/GenBank/DDBJ databases">
        <title>Clostridium thailandense sp. nov., a novel acetogenic bacterium isolated from peat land soil in Thailand.</title>
        <authorList>
            <person name="Chaikitkaew S."/>
            <person name="Birkeland N.K."/>
        </authorList>
    </citation>
    <scope>NUCLEOTIDE SEQUENCE</scope>
    <source>
        <strain evidence="3">PL3</strain>
    </source>
</reference>
<dbReference type="Pfam" id="PF07687">
    <property type="entry name" value="M20_dimer"/>
    <property type="match status" value="1"/>
</dbReference>
<dbReference type="PANTHER" id="PTHR11014:SF63">
    <property type="entry name" value="METALLOPEPTIDASE, PUTATIVE (AFU_ORTHOLOGUE AFUA_6G09600)-RELATED"/>
    <property type="match status" value="1"/>
</dbReference>
<keyword evidence="4" id="KW-1185">Reference proteome</keyword>
<gene>
    <name evidence="3" type="ORF">I6U48_24260</name>
</gene>
<dbReference type="PIRSF" id="PIRSF005962">
    <property type="entry name" value="Pept_M20D_amidohydro"/>
    <property type="match status" value="1"/>
</dbReference>
<dbReference type="PANTHER" id="PTHR11014">
    <property type="entry name" value="PEPTIDASE M20 FAMILY MEMBER"/>
    <property type="match status" value="1"/>
</dbReference>
<evidence type="ECO:0000256" key="1">
    <source>
        <dbReference type="ARBA" id="ARBA00022801"/>
    </source>
</evidence>
<dbReference type="AlphaFoldDB" id="A0A949U260"/>
<comment type="caution">
    <text evidence="3">The sequence shown here is derived from an EMBL/GenBank/DDBJ whole genome shotgun (WGS) entry which is preliminary data.</text>
</comment>
<organism evidence="3 4">
    <name type="scientific">Clostridium thailandense</name>
    <dbReference type="NCBI Taxonomy" id="2794346"/>
    <lineage>
        <taxon>Bacteria</taxon>
        <taxon>Bacillati</taxon>
        <taxon>Bacillota</taxon>
        <taxon>Clostridia</taxon>
        <taxon>Eubacteriales</taxon>
        <taxon>Clostridiaceae</taxon>
        <taxon>Clostridium</taxon>
    </lineage>
</organism>
<dbReference type="GO" id="GO:0050118">
    <property type="term" value="F:N-acetyldiaminopimelate deacetylase activity"/>
    <property type="evidence" value="ECO:0007669"/>
    <property type="project" value="UniProtKB-ARBA"/>
</dbReference>
<evidence type="ECO:0000313" key="3">
    <source>
        <dbReference type="EMBL" id="MBV7276010.1"/>
    </source>
</evidence>
<dbReference type="Pfam" id="PF01546">
    <property type="entry name" value="Peptidase_M20"/>
    <property type="match status" value="1"/>
</dbReference>
<dbReference type="Proteomes" id="UP000694308">
    <property type="component" value="Unassembled WGS sequence"/>
</dbReference>
<dbReference type="GO" id="GO:0019877">
    <property type="term" value="P:diaminopimelate biosynthetic process"/>
    <property type="evidence" value="ECO:0007669"/>
    <property type="project" value="UniProtKB-ARBA"/>
</dbReference>
<dbReference type="FunFam" id="3.30.70.360:FF:000001">
    <property type="entry name" value="N-acetyldiaminopimelate deacetylase"/>
    <property type="match status" value="1"/>
</dbReference>
<dbReference type="EMBL" id="JAEEGC010000147">
    <property type="protein sequence ID" value="MBV7276010.1"/>
    <property type="molecule type" value="Genomic_DNA"/>
</dbReference>